<keyword evidence="1" id="KW-0677">Repeat</keyword>
<dbReference type="GO" id="GO:0007010">
    <property type="term" value="P:cytoskeleton organization"/>
    <property type="evidence" value="ECO:0007669"/>
    <property type="project" value="InterPro"/>
</dbReference>
<evidence type="ECO:0000256" key="2">
    <source>
        <dbReference type="ARBA" id="ARBA00022803"/>
    </source>
</evidence>
<dbReference type="Pfam" id="PF13432">
    <property type="entry name" value="TPR_16"/>
    <property type="match status" value="3"/>
</dbReference>
<keyword evidence="2 3" id="KW-0802">TPR repeat</keyword>
<dbReference type="SMART" id="SM00153">
    <property type="entry name" value="VHP"/>
    <property type="match status" value="1"/>
</dbReference>
<evidence type="ECO:0000259" key="5">
    <source>
        <dbReference type="PROSITE" id="PS51089"/>
    </source>
</evidence>
<feature type="compositionally biased region" description="Basic and acidic residues" evidence="4">
    <location>
        <begin position="425"/>
        <end position="435"/>
    </location>
</feature>
<protein>
    <recommendedName>
        <fullName evidence="5">HP domain-containing protein</fullName>
    </recommendedName>
</protein>
<name>A0AAD7UEK1_9STRA</name>
<dbReference type="AlphaFoldDB" id="A0AAD7UEK1"/>
<evidence type="ECO:0000313" key="7">
    <source>
        <dbReference type="Proteomes" id="UP001230188"/>
    </source>
</evidence>
<feature type="compositionally biased region" description="Basic and acidic residues" evidence="4">
    <location>
        <begin position="446"/>
        <end position="455"/>
    </location>
</feature>
<feature type="domain" description="HP" evidence="5">
    <location>
        <begin position="494"/>
        <end position="558"/>
    </location>
</feature>
<dbReference type="Gene3D" id="1.25.40.10">
    <property type="entry name" value="Tetratricopeptide repeat domain"/>
    <property type="match status" value="3"/>
</dbReference>
<evidence type="ECO:0000313" key="6">
    <source>
        <dbReference type="EMBL" id="KAJ8603309.1"/>
    </source>
</evidence>
<organism evidence="6 7">
    <name type="scientific">Chrysophaeum taylorii</name>
    <dbReference type="NCBI Taxonomy" id="2483200"/>
    <lineage>
        <taxon>Eukaryota</taxon>
        <taxon>Sar</taxon>
        <taxon>Stramenopiles</taxon>
        <taxon>Ochrophyta</taxon>
        <taxon>Pelagophyceae</taxon>
        <taxon>Pelagomonadales</taxon>
        <taxon>Pelagomonadaceae</taxon>
        <taxon>Chrysophaeum</taxon>
    </lineage>
</organism>
<dbReference type="SUPFAM" id="SSF47050">
    <property type="entry name" value="VHP, Villin headpiece domain"/>
    <property type="match status" value="1"/>
</dbReference>
<dbReference type="EMBL" id="JAQMWT010000357">
    <property type="protein sequence ID" value="KAJ8603309.1"/>
    <property type="molecule type" value="Genomic_DNA"/>
</dbReference>
<accession>A0AAD7UEK1</accession>
<feature type="repeat" description="TPR" evidence="3">
    <location>
        <begin position="46"/>
        <end position="79"/>
    </location>
</feature>
<dbReference type="SUPFAM" id="SSF48452">
    <property type="entry name" value="TPR-like"/>
    <property type="match status" value="2"/>
</dbReference>
<dbReference type="InterPro" id="IPR011990">
    <property type="entry name" value="TPR-like_helical_dom_sf"/>
</dbReference>
<dbReference type="InterPro" id="IPR036886">
    <property type="entry name" value="Villin_headpiece_dom_sf"/>
</dbReference>
<dbReference type="PANTHER" id="PTHR44858:SF1">
    <property type="entry name" value="UDP-N-ACETYLGLUCOSAMINE--PEPTIDE N-ACETYLGLUCOSAMINYLTRANSFERASE SPINDLY-RELATED"/>
    <property type="match status" value="1"/>
</dbReference>
<dbReference type="SMART" id="SM00028">
    <property type="entry name" value="TPR"/>
    <property type="match status" value="8"/>
</dbReference>
<gene>
    <name evidence="6" type="ORF">CTAYLR_009022</name>
</gene>
<evidence type="ECO:0000256" key="1">
    <source>
        <dbReference type="ARBA" id="ARBA00022737"/>
    </source>
</evidence>
<feature type="compositionally biased region" description="Low complexity" evidence="4">
    <location>
        <begin position="470"/>
        <end position="490"/>
    </location>
</feature>
<comment type="caution">
    <text evidence="6">The sequence shown here is derived from an EMBL/GenBank/DDBJ whole genome shotgun (WGS) entry which is preliminary data.</text>
</comment>
<feature type="repeat" description="TPR" evidence="3">
    <location>
        <begin position="295"/>
        <end position="328"/>
    </location>
</feature>
<feature type="compositionally biased region" description="Polar residues" evidence="4">
    <location>
        <begin position="361"/>
        <end position="370"/>
    </location>
</feature>
<proteinExistence type="predicted"/>
<dbReference type="Pfam" id="PF02209">
    <property type="entry name" value="VHP"/>
    <property type="match status" value="1"/>
</dbReference>
<dbReference type="PROSITE" id="PS51089">
    <property type="entry name" value="HP"/>
    <property type="match status" value="1"/>
</dbReference>
<evidence type="ECO:0000256" key="3">
    <source>
        <dbReference type="PROSITE-ProRule" id="PRU00339"/>
    </source>
</evidence>
<evidence type="ECO:0000256" key="4">
    <source>
        <dbReference type="SAM" id="MobiDB-lite"/>
    </source>
</evidence>
<reference evidence="6" key="1">
    <citation type="submission" date="2023-01" db="EMBL/GenBank/DDBJ databases">
        <title>Metagenome sequencing of chrysophaentin producing Chrysophaeum taylorii.</title>
        <authorList>
            <person name="Davison J."/>
            <person name="Bewley C."/>
        </authorList>
    </citation>
    <scope>NUCLEOTIDE SEQUENCE</scope>
    <source>
        <strain evidence="6">NIES-1699</strain>
    </source>
</reference>
<dbReference type="InterPro" id="IPR050498">
    <property type="entry name" value="Ycf3"/>
</dbReference>
<feature type="region of interest" description="Disordered" evidence="4">
    <location>
        <begin position="345"/>
        <end position="510"/>
    </location>
</feature>
<dbReference type="PANTHER" id="PTHR44858">
    <property type="entry name" value="TETRATRICOPEPTIDE REPEAT PROTEIN 6"/>
    <property type="match status" value="1"/>
</dbReference>
<dbReference type="InterPro" id="IPR019734">
    <property type="entry name" value="TPR_rpt"/>
</dbReference>
<sequence>MADIHAASRDALIEADEKFKAGDLAAAEECYNKVHFEECDDADVVFQAYNNRGALRIKQGSMALAIEDFEAALKLKPGEADVWYNLGAAQRNAGQVAEAVAAFDMCLAASPDLYVCVCSRAEALSALGRNDDAVEAAKRAISLNAKEGRGYVALGYAHLKRSAHADAAAAFEEAVACGDDTAATKQLASLAASLAADAEARAGHFDAAIGLYGKALDRAEDGSASATTTRYNYALTLMNAGKADESLAQLKEVLAADNEHAEAHNALGLALLSRGDPAAARDHLAVASRLAPDDVERLYNLGVAKLKLKELGDAADMFKQVLDKDPSHAMSKEALDAINSVSAAAASKKQPVVEGSAPATAENTINNNGTGDPPPPPKQQATATKKSWSPKPADEPAKPAKKPWSQKLADEPAKPAKKPWSPKPAEPKPADEPPKPLKKTWSPKPAEPKPADEPPKPAGAAKKPWPPKPAEAAGPEPGAAAAEPKPAAAPFKGDKEYAFHPYSELQSPGPYPEDVYIHEREMHLSDEEFVQVIGVTKDVYVKWAKWKKDGKKRSTKLF</sequence>
<dbReference type="PROSITE" id="PS50005">
    <property type="entry name" value="TPR"/>
    <property type="match status" value="3"/>
</dbReference>
<dbReference type="GO" id="GO:0046813">
    <property type="term" value="P:receptor-mediated virion attachment to host cell"/>
    <property type="evidence" value="ECO:0007669"/>
    <property type="project" value="TreeGrafter"/>
</dbReference>
<dbReference type="Proteomes" id="UP001230188">
    <property type="component" value="Unassembled WGS sequence"/>
</dbReference>
<keyword evidence="7" id="KW-1185">Reference proteome</keyword>
<dbReference type="InterPro" id="IPR003128">
    <property type="entry name" value="Villin_headpiece"/>
</dbReference>
<dbReference type="Pfam" id="PF13174">
    <property type="entry name" value="TPR_6"/>
    <property type="match status" value="1"/>
</dbReference>
<dbReference type="Gene3D" id="1.10.950.10">
    <property type="entry name" value="Villin headpiece domain"/>
    <property type="match status" value="1"/>
</dbReference>
<feature type="repeat" description="TPR" evidence="3">
    <location>
        <begin position="80"/>
        <end position="113"/>
    </location>
</feature>
<dbReference type="GO" id="GO:0003779">
    <property type="term" value="F:actin binding"/>
    <property type="evidence" value="ECO:0007669"/>
    <property type="project" value="InterPro"/>
</dbReference>